<comment type="caution">
    <text evidence="2">The sequence shown here is derived from an EMBL/GenBank/DDBJ whole genome shotgun (WGS) entry which is preliminary data.</text>
</comment>
<reference evidence="2" key="1">
    <citation type="journal article" date="2014" name="Int. J. Syst. Evol. Microbiol.">
        <title>Complete genome sequence of Corynebacterium casei LMG S-19264T (=DSM 44701T), isolated from a smear-ripened cheese.</title>
        <authorList>
            <consortium name="US DOE Joint Genome Institute (JGI-PGF)"/>
            <person name="Walter F."/>
            <person name="Albersmeier A."/>
            <person name="Kalinowski J."/>
            <person name="Ruckert C."/>
        </authorList>
    </citation>
    <scope>NUCLEOTIDE SEQUENCE</scope>
    <source>
        <strain evidence="2">CGMCC 1.15758</strain>
    </source>
</reference>
<proteinExistence type="predicted"/>
<accession>A0A8J3E8N0</accession>
<organism evidence="2 3">
    <name type="scientific">Cysteiniphilum litorale</name>
    <dbReference type="NCBI Taxonomy" id="2056700"/>
    <lineage>
        <taxon>Bacteria</taxon>
        <taxon>Pseudomonadati</taxon>
        <taxon>Pseudomonadota</taxon>
        <taxon>Gammaproteobacteria</taxon>
        <taxon>Thiotrichales</taxon>
        <taxon>Fastidiosibacteraceae</taxon>
        <taxon>Cysteiniphilum</taxon>
    </lineage>
</organism>
<dbReference type="Gene3D" id="3.40.50.10610">
    <property type="entry name" value="ABC-type transport auxiliary lipoprotein component"/>
    <property type="match status" value="1"/>
</dbReference>
<dbReference type="Pfam" id="PF03783">
    <property type="entry name" value="CsgG"/>
    <property type="match status" value="1"/>
</dbReference>
<protein>
    <recommendedName>
        <fullName evidence="4">Curli production assembly/transport component CsgG</fullName>
    </recommendedName>
</protein>
<evidence type="ECO:0000313" key="2">
    <source>
        <dbReference type="EMBL" id="GGF95102.1"/>
    </source>
</evidence>
<name>A0A8J3E8N0_9GAMM</name>
<feature type="signal peptide" evidence="1">
    <location>
        <begin position="1"/>
        <end position="18"/>
    </location>
</feature>
<evidence type="ECO:0000256" key="1">
    <source>
        <dbReference type="SAM" id="SignalP"/>
    </source>
</evidence>
<dbReference type="EMBL" id="BMJS01000008">
    <property type="protein sequence ID" value="GGF95102.1"/>
    <property type="molecule type" value="Genomic_DNA"/>
</dbReference>
<evidence type="ECO:0000313" key="3">
    <source>
        <dbReference type="Proteomes" id="UP000636949"/>
    </source>
</evidence>
<feature type="chain" id="PRO_5035160842" description="Curli production assembly/transport component CsgG" evidence="1">
    <location>
        <begin position="19"/>
        <end position="402"/>
    </location>
</feature>
<keyword evidence="1" id="KW-0732">Signal</keyword>
<dbReference type="GO" id="GO:0030288">
    <property type="term" value="C:outer membrane-bounded periplasmic space"/>
    <property type="evidence" value="ECO:0007669"/>
    <property type="project" value="InterPro"/>
</dbReference>
<dbReference type="OrthoDB" id="5605661at2"/>
<dbReference type="InterPro" id="IPR005534">
    <property type="entry name" value="Curli_assmbl/transp-comp_CsgG"/>
</dbReference>
<dbReference type="AlphaFoldDB" id="A0A8J3E8N0"/>
<reference evidence="2" key="2">
    <citation type="submission" date="2020-09" db="EMBL/GenBank/DDBJ databases">
        <authorList>
            <person name="Sun Q."/>
            <person name="Zhou Y."/>
        </authorList>
    </citation>
    <scope>NUCLEOTIDE SEQUENCE</scope>
    <source>
        <strain evidence="2">CGMCC 1.15758</strain>
    </source>
</reference>
<keyword evidence="3" id="KW-1185">Reference proteome</keyword>
<dbReference type="Proteomes" id="UP000636949">
    <property type="component" value="Unassembled WGS sequence"/>
</dbReference>
<gene>
    <name evidence="2" type="ORF">GCM10010995_10410</name>
</gene>
<sequence>MIKKTILALSLLPAVLFAQVTEVSKNVTGVGKTYDKALKSALVQAVSQVNGVDVSSIEQSINKTFDADINAKTSDYGDLKADVKLSKSYESSIKTATKGLINGYDVIDSKEVDGVWQLTVVVKMSEYQSVDEREKLKLYSIALTPFHFMPGSINGLIGLEQVKPMIQEALQNQFVQSRKFNVVSRSAEDFGAYKDEMAVLESGHAKPAEKARIKQLIGADFMVVGDIASFDFYQTKKEFYGEDFKTWHVGLVINYRVIETATMAIKWSDSVKVYLPSSDVAKEINSENTAVNAIAQSLFDKAGQQIANEVIGLIYPLTILTVQGGDIYLNQGGDRVQVGQKFEVRGKVDTVIDPSTGEHIPIQGKKLAELEVMSVTPKYAIAKVLSGQANTVVRGLQVYPIK</sequence>
<dbReference type="RefSeq" id="WP_117001987.1">
    <property type="nucleotide sequence ID" value="NZ_BMJS01000008.1"/>
</dbReference>
<evidence type="ECO:0008006" key="4">
    <source>
        <dbReference type="Google" id="ProtNLM"/>
    </source>
</evidence>